<name>A0ABQ7AE99_BRACR</name>
<dbReference type="Proteomes" id="UP000266723">
    <property type="component" value="Unassembled WGS sequence"/>
</dbReference>
<comment type="caution">
    <text evidence="1">The sequence shown here is derived from an EMBL/GenBank/DDBJ whole genome shotgun (WGS) entry which is preliminary data.</text>
</comment>
<evidence type="ECO:0000313" key="2">
    <source>
        <dbReference type="Proteomes" id="UP000266723"/>
    </source>
</evidence>
<keyword evidence="2" id="KW-1185">Reference proteome</keyword>
<accession>A0ABQ7AE99</accession>
<protein>
    <submittedName>
        <fullName evidence="1">Uncharacterized protein</fullName>
    </submittedName>
</protein>
<dbReference type="EMBL" id="QGKV02002055">
    <property type="protein sequence ID" value="KAF3495985.1"/>
    <property type="molecule type" value="Genomic_DNA"/>
</dbReference>
<sequence>MADTAKLFPENLVTYKVLGEPDGPHYAHYDLVGGRLAVEQVYPCITEFLSHHDSA</sequence>
<evidence type="ECO:0000313" key="1">
    <source>
        <dbReference type="EMBL" id="KAF3495985.1"/>
    </source>
</evidence>
<proteinExistence type="predicted"/>
<gene>
    <name evidence="1" type="ORF">DY000_02054792</name>
</gene>
<organism evidence="1 2">
    <name type="scientific">Brassica cretica</name>
    <name type="common">Mustard</name>
    <dbReference type="NCBI Taxonomy" id="69181"/>
    <lineage>
        <taxon>Eukaryota</taxon>
        <taxon>Viridiplantae</taxon>
        <taxon>Streptophyta</taxon>
        <taxon>Embryophyta</taxon>
        <taxon>Tracheophyta</taxon>
        <taxon>Spermatophyta</taxon>
        <taxon>Magnoliopsida</taxon>
        <taxon>eudicotyledons</taxon>
        <taxon>Gunneridae</taxon>
        <taxon>Pentapetalae</taxon>
        <taxon>rosids</taxon>
        <taxon>malvids</taxon>
        <taxon>Brassicales</taxon>
        <taxon>Brassicaceae</taxon>
        <taxon>Brassiceae</taxon>
        <taxon>Brassica</taxon>
    </lineage>
</organism>
<reference evidence="1 2" key="1">
    <citation type="journal article" date="2020" name="BMC Genomics">
        <title>Intraspecific diversification of the crop wild relative Brassica cretica Lam. using demographic model selection.</title>
        <authorList>
            <person name="Kioukis A."/>
            <person name="Michalopoulou V.A."/>
            <person name="Briers L."/>
            <person name="Pirintsos S."/>
            <person name="Studholme D.J."/>
            <person name="Pavlidis P."/>
            <person name="Sarris P.F."/>
        </authorList>
    </citation>
    <scope>NUCLEOTIDE SEQUENCE [LARGE SCALE GENOMIC DNA]</scope>
    <source>
        <strain evidence="2">cv. PFS-1207/04</strain>
    </source>
</reference>